<evidence type="ECO:0000313" key="4">
    <source>
        <dbReference type="Proteomes" id="UP001155241"/>
    </source>
</evidence>
<feature type="chain" id="PRO_5040926938" evidence="1">
    <location>
        <begin position="29"/>
        <end position="265"/>
    </location>
</feature>
<feature type="signal peptide" evidence="1">
    <location>
        <begin position="1"/>
        <end position="28"/>
    </location>
</feature>
<reference evidence="3" key="1">
    <citation type="submission" date="2022-06" db="EMBL/GenBank/DDBJ databases">
        <title>Aeoliella straminimaris, a novel planctomycete from sediments.</title>
        <authorList>
            <person name="Vitorino I.R."/>
            <person name="Lage O.M."/>
        </authorList>
    </citation>
    <scope>NUCLEOTIDE SEQUENCE</scope>
    <source>
        <strain evidence="3">ICT_H6.2</strain>
    </source>
</reference>
<dbReference type="EMBL" id="JAMXLR010000006">
    <property type="protein sequence ID" value="MCO6042654.1"/>
    <property type="molecule type" value="Genomic_DNA"/>
</dbReference>
<dbReference type="RefSeq" id="WP_252850750.1">
    <property type="nucleotide sequence ID" value="NZ_JAMXLR010000006.1"/>
</dbReference>
<proteinExistence type="predicted"/>
<dbReference type="InterPro" id="IPR013424">
    <property type="entry name" value="Ice-binding_C"/>
</dbReference>
<gene>
    <name evidence="3" type="ORF">NG895_01925</name>
</gene>
<sequence length="265" mass="27456">MTRTTWWTTLHLAAAVAACISISYSASAAPIPISVSGLNADLVVEASSTAPYSDDAEGFDIPNQWAYFETGLEGQAAGLPVDGEFNADGTGTEFDIADYSGDNALLLSSATPSGVLTLDTPSQLASLHVLAVSTNGGGAGALVVTYDDNSTMITDYAAPDWYGDISGSTTFSNAFSPAIQGLGRIRLTDDLIDTPTGNPDLYETIIPLDSSKAVVSLEFTRAVTLNSANTSTGIFALSGEVVPEPSTMALLGLAGLGLVGWRFRR</sequence>
<protein>
    <submittedName>
        <fullName evidence="3">PEP-CTERM sorting domain-containing protein</fullName>
    </submittedName>
</protein>
<evidence type="ECO:0000259" key="2">
    <source>
        <dbReference type="Pfam" id="PF07589"/>
    </source>
</evidence>
<accession>A0A9X2F6H1</accession>
<dbReference type="Proteomes" id="UP001155241">
    <property type="component" value="Unassembled WGS sequence"/>
</dbReference>
<organism evidence="3 4">
    <name type="scientific">Aeoliella straminimaris</name>
    <dbReference type="NCBI Taxonomy" id="2954799"/>
    <lineage>
        <taxon>Bacteria</taxon>
        <taxon>Pseudomonadati</taxon>
        <taxon>Planctomycetota</taxon>
        <taxon>Planctomycetia</taxon>
        <taxon>Pirellulales</taxon>
        <taxon>Lacipirellulaceae</taxon>
        <taxon>Aeoliella</taxon>
    </lineage>
</organism>
<dbReference type="NCBIfam" id="TIGR02595">
    <property type="entry name" value="PEP_CTERM"/>
    <property type="match status" value="1"/>
</dbReference>
<keyword evidence="1" id="KW-0732">Signal</keyword>
<dbReference type="Pfam" id="PF07589">
    <property type="entry name" value="PEP-CTERM"/>
    <property type="match status" value="1"/>
</dbReference>
<evidence type="ECO:0000256" key="1">
    <source>
        <dbReference type="SAM" id="SignalP"/>
    </source>
</evidence>
<dbReference type="PROSITE" id="PS51257">
    <property type="entry name" value="PROKAR_LIPOPROTEIN"/>
    <property type="match status" value="1"/>
</dbReference>
<keyword evidence="4" id="KW-1185">Reference proteome</keyword>
<name>A0A9X2F6H1_9BACT</name>
<feature type="domain" description="Ice-binding protein C-terminal" evidence="2">
    <location>
        <begin position="242"/>
        <end position="265"/>
    </location>
</feature>
<evidence type="ECO:0000313" key="3">
    <source>
        <dbReference type="EMBL" id="MCO6042654.1"/>
    </source>
</evidence>
<dbReference type="AlphaFoldDB" id="A0A9X2F6H1"/>
<comment type="caution">
    <text evidence="3">The sequence shown here is derived from an EMBL/GenBank/DDBJ whole genome shotgun (WGS) entry which is preliminary data.</text>
</comment>